<evidence type="ECO:0000256" key="2">
    <source>
        <dbReference type="SAM" id="Phobius"/>
    </source>
</evidence>
<reference evidence="3 4" key="1">
    <citation type="journal article" date="2016" name="Nat. Commun.">
        <title>Thousands of microbial genomes shed light on interconnected biogeochemical processes in an aquifer system.</title>
        <authorList>
            <person name="Anantharaman K."/>
            <person name="Brown C.T."/>
            <person name="Hug L.A."/>
            <person name="Sharon I."/>
            <person name="Castelle C.J."/>
            <person name="Probst A.J."/>
            <person name="Thomas B.C."/>
            <person name="Singh A."/>
            <person name="Wilkins M.J."/>
            <person name="Karaoz U."/>
            <person name="Brodie E.L."/>
            <person name="Williams K.H."/>
            <person name="Hubbard S.S."/>
            <person name="Banfield J.F."/>
        </authorList>
    </citation>
    <scope>NUCLEOTIDE SEQUENCE [LARGE SCALE GENOMIC DNA]</scope>
</reference>
<feature type="compositionally biased region" description="Polar residues" evidence="1">
    <location>
        <begin position="255"/>
        <end position="267"/>
    </location>
</feature>
<keyword evidence="2" id="KW-0472">Membrane</keyword>
<feature type="transmembrane region" description="Helical" evidence="2">
    <location>
        <begin position="20"/>
        <end position="38"/>
    </location>
</feature>
<dbReference type="EMBL" id="MFJR01000013">
    <property type="protein sequence ID" value="OGG26164.1"/>
    <property type="molecule type" value="Genomic_DNA"/>
</dbReference>
<proteinExistence type="predicted"/>
<gene>
    <name evidence="3" type="ORF">A2960_04180</name>
</gene>
<feature type="region of interest" description="Disordered" evidence="1">
    <location>
        <begin position="218"/>
        <end position="267"/>
    </location>
</feature>
<evidence type="ECO:0000256" key="1">
    <source>
        <dbReference type="SAM" id="MobiDB-lite"/>
    </source>
</evidence>
<evidence type="ECO:0000313" key="4">
    <source>
        <dbReference type="Proteomes" id="UP000176609"/>
    </source>
</evidence>
<dbReference type="Proteomes" id="UP000176609">
    <property type="component" value="Unassembled WGS sequence"/>
</dbReference>
<name>A0A1F6AN98_9BACT</name>
<protein>
    <submittedName>
        <fullName evidence="3">Uncharacterized protein</fullName>
    </submittedName>
</protein>
<sequence length="326" mass="34002">MAQKPAKKSGGNFRYFFRKYFLFLFIIASLPVTVYALLTQNLGNEPRAASRLGIWGGSALKPLTQPPPGYGAACNKDDPAICSSHACYTCSSWTDASGTYYNRHLCDSGAKCVAVCPSGCRPSIPISYDNDVGTSTQQVCQGKCVVDPAKLGCLEAVNQTCTDPSLKCGIDCPTCSCDNGSDSANSGPASCKYPNGKQYKIDKRPGCAAYDYSQTNDANNQGQQQNQNQGQQQQNGSGGSAGGSSDQGVAGGVAQNQPQTNPPQLCSTSSPTSAGCLGKPPGTVVGITGGTCTCKFTTGNLCACVPGANTSSFDNLINSVKSWFRF</sequence>
<feature type="compositionally biased region" description="Low complexity" evidence="1">
    <location>
        <begin position="218"/>
        <end position="235"/>
    </location>
</feature>
<organism evidence="3 4">
    <name type="scientific">Candidatus Gottesmanbacteria bacterium RIFCSPLOWO2_01_FULL_39_12b</name>
    <dbReference type="NCBI Taxonomy" id="1798388"/>
    <lineage>
        <taxon>Bacteria</taxon>
        <taxon>Candidatus Gottesmaniibacteriota</taxon>
    </lineage>
</organism>
<comment type="caution">
    <text evidence="3">The sequence shown here is derived from an EMBL/GenBank/DDBJ whole genome shotgun (WGS) entry which is preliminary data.</text>
</comment>
<dbReference type="AlphaFoldDB" id="A0A1F6AN98"/>
<evidence type="ECO:0000313" key="3">
    <source>
        <dbReference type="EMBL" id="OGG26164.1"/>
    </source>
</evidence>
<accession>A0A1F6AN98</accession>
<keyword evidence="2" id="KW-1133">Transmembrane helix</keyword>
<feature type="compositionally biased region" description="Low complexity" evidence="1">
    <location>
        <begin position="243"/>
        <end position="254"/>
    </location>
</feature>
<keyword evidence="2" id="KW-0812">Transmembrane</keyword>